<dbReference type="Gene3D" id="3.40.50.150">
    <property type="entry name" value="Vaccinia Virus protein VP39"/>
    <property type="match status" value="1"/>
</dbReference>
<keyword evidence="3" id="KW-0489">Methyltransferase</keyword>
<dbReference type="SMART" id="SM01296">
    <property type="entry name" value="N2227"/>
    <property type="match status" value="1"/>
</dbReference>
<dbReference type="PANTHER" id="PTHR12303">
    <property type="entry name" value="CARNOSINE N-METHYLTRANSFERASE"/>
    <property type="match status" value="1"/>
</dbReference>
<gene>
    <name evidence="7" type="ORF">P154DRAFT_525641</name>
</gene>
<evidence type="ECO:0000256" key="2">
    <source>
        <dbReference type="ARBA" id="ARBA00012003"/>
    </source>
</evidence>
<feature type="region of interest" description="Disordered" evidence="6">
    <location>
        <begin position="351"/>
        <end position="374"/>
    </location>
</feature>
<dbReference type="EC" id="2.1.1.22" evidence="2"/>
<dbReference type="GO" id="GO:0030735">
    <property type="term" value="F:carnosine N-methyltransferase activity"/>
    <property type="evidence" value="ECO:0007669"/>
    <property type="project" value="UniProtKB-EC"/>
</dbReference>
<keyword evidence="5" id="KW-0949">S-adenosyl-L-methionine</keyword>
<accession>A0A6A5W3I1</accession>
<comment type="similarity">
    <text evidence="1">Belongs to the carnosine N-methyltransferase family.</text>
</comment>
<evidence type="ECO:0000256" key="4">
    <source>
        <dbReference type="ARBA" id="ARBA00022679"/>
    </source>
</evidence>
<dbReference type="Pfam" id="PF07942">
    <property type="entry name" value="CARME"/>
    <property type="match status" value="1"/>
</dbReference>
<reference evidence="7" key="1">
    <citation type="journal article" date="2020" name="Stud. Mycol.">
        <title>101 Dothideomycetes genomes: a test case for predicting lifestyles and emergence of pathogens.</title>
        <authorList>
            <person name="Haridas S."/>
            <person name="Albert R."/>
            <person name="Binder M."/>
            <person name="Bloem J."/>
            <person name="Labutti K."/>
            <person name="Salamov A."/>
            <person name="Andreopoulos B."/>
            <person name="Baker S."/>
            <person name="Barry K."/>
            <person name="Bills G."/>
            <person name="Bluhm B."/>
            <person name="Cannon C."/>
            <person name="Castanera R."/>
            <person name="Culley D."/>
            <person name="Daum C."/>
            <person name="Ezra D."/>
            <person name="Gonzalez J."/>
            <person name="Henrissat B."/>
            <person name="Kuo A."/>
            <person name="Liang C."/>
            <person name="Lipzen A."/>
            <person name="Lutzoni F."/>
            <person name="Magnuson J."/>
            <person name="Mondo S."/>
            <person name="Nolan M."/>
            <person name="Ohm R."/>
            <person name="Pangilinan J."/>
            <person name="Park H.-J."/>
            <person name="Ramirez L."/>
            <person name="Alfaro M."/>
            <person name="Sun H."/>
            <person name="Tritt A."/>
            <person name="Yoshinaga Y."/>
            <person name="Zwiers L.-H."/>
            <person name="Turgeon B."/>
            <person name="Goodwin S."/>
            <person name="Spatafora J."/>
            <person name="Crous P."/>
            <person name="Grigoriev I."/>
        </authorList>
    </citation>
    <scope>NUCLEOTIDE SEQUENCE</scope>
    <source>
        <strain evidence="7">CBS 123094</strain>
    </source>
</reference>
<evidence type="ECO:0000313" key="8">
    <source>
        <dbReference type="Proteomes" id="UP000799779"/>
    </source>
</evidence>
<dbReference type="PANTHER" id="PTHR12303:SF6">
    <property type="entry name" value="CARNOSINE N-METHYLTRANSFERASE"/>
    <property type="match status" value="1"/>
</dbReference>
<dbReference type="GO" id="GO:0032259">
    <property type="term" value="P:methylation"/>
    <property type="evidence" value="ECO:0007669"/>
    <property type="project" value="UniProtKB-KW"/>
</dbReference>
<dbReference type="Proteomes" id="UP000799779">
    <property type="component" value="Unassembled WGS sequence"/>
</dbReference>
<dbReference type="InterPro" id="IPR012901">
    <property type="entry name" value="CARME"/>
</dbReference>
<organism evidence="7 8">
    <name type="scientific">Amniculicola lignicola CBS 123094</name>
    <dbReference type="NCBI Taxonomy" id="1392246"/>
    <lineage>
        <taxon>Eukaryota</taxon>
        <taxon>Fungi</taxon>
        <taxon>Dikarya</taxon>
        <taxon>Ascomycota</taxon>
        <taxon>Pezizomycotina</taxon>
        <taxon>Dothideomycetes</taxon>
        <taxon>Pleosporomycetidae</taxon>
        <taxon>Pleosporales</taxon>
        <taxon>Amniculicolaceae</taxon>
        <taxon>Amniculicola</taxon>
    </lineage>
</organism>
<dbReference type="EMBL" id="ML977626">
    <property type="protein sequence ID" value="KAF1996360.1"/>
    <property type="molecule type" value="Genomic_DNA"/>
</dbReference>
<evidence type="ECO:0000256" key="1">
    <source>
        <dbReference type="ARBA" id="ARBA00010086"/>
    </source>
</evidence>
<dbReference type="SUPFAM" id="SSF53335">
    <property type="entry name" value="S-adenosyl-L-methionine-dependent methyltransferases"/>
    <property type="match status" value="1"/>
</dbReference>
<evidence type="ECO:0000256" key="6">
    <source>
        <dbReference type="SAM" id="MobiDB-lite"/>
    </source>
</evidence>
<dbReference type="OrthoDB" id="978at2759"/>
<evidence type="ECO:0000313" key="7">
    <source>
        <dbReference type="EMBL" id="KAF1996360.1"/>
    </source>
</evidence>
<keyword evidence="8" id="KW-1185">Reference proteome</keyword>
<keyword evidence="4" id="KW-0808">Transferase</keyword>
<dbReference type="AlphaFoldDB" id="A0A6A5W3I1"/>
<proteinExistence type="inferred from homology"/>
<protein>
    <recommendedName>
        <fullName evidence="2">carnosine N-methyltransferase</fullName>
        <ecNumber evidence="2">2.1.1.22</ecNumber>
    </recommendedName>
</protein>
<sequence>MAASEWKGEFDPMSDPDERKHLLSVLDSFRSYRRLAHFNGTHVRRQAFYSLPQKHWTLLSQPPFSILSSFNKMDDLIDSNAEIAEAIFCTGFKAFLAPTLSSDWVSSIVPETLAHDEFKLFSAIMDKLGVKTTQTDAEKARSTVNQFYREWSSTGSVERTKCFSPILDTLTAEYTLRQKTNPSLDRSDMKVLLPGAGLGRLVLDICLAGYTIEGNEISYHALMASSLILNHTPQAEKYTLAPFALSSSNHLSRSDQFRTYAIPDIHPATELQKAEGLAKVHPYERMSMNTGDFCVVYGKEDEMESFDCVATVFFIDTAPNLIRYIEAVHNCLKPGGLWINLGPLLWHARAPGREDEGDGEERREGDTGIDDPGSVELTNEEVVALVQHFGFVMEKEEMEGIDTGYISNTRSMLQNTYRPVFWVARKI</sequence>
<evidence type="ECO:0000256" key="5">
    <source>
        <dbReference type="ARBA" id="ARBA00022691"/>
    </source>
</evidence>
<name>A0A6A5W3I1_9PLEO</name>
<dbReference type="InterPro" id="IPR029063">
    <property type="entry name" value="SAM-dependent_MTases_sf"/>
</dbReference>
<evidence type="ECO:0000256" key="3">
    <source>
        <dbReference type="ARBA" id="ARBA00022603"/>
    </source>
</evidence>